<proteinExistence type="predicted"/>
<dbReference type="Proteomes" id="UP000276776">
    <property type="component" value="Unassembled WGS sequence"/>
</dbReference>
<name>A0A0N5CP37_THECL</name>
<dbReference type="AlphaFoldDB" id="A0A0N5CP37"/>
<keyword evidence="2" id="KW-1133">Transmembrane helix</keyword>
<dbReference type="WBParaSite" id="TCLT_0000196901-mRNA-1">
    <property type="protein sequence ID" value="TCLT_0000196901-mRNA-1"/>
    <property type="gene ID" value="TCLT_0000196901"/>
</dbReference>
<feature type="compositionally biased region" description="Acidic residues" evidence="1">
    <location>
        <begin position="17"/>
        <end position="29"/>
    </location>
</feature>
<organism evidence="5">
    <name type="scientific">Thelazia callipaeda</name>
    <name type="common">Oriental eyeworm</name>
    <name type="synonym">Parasitic nematode</name>
    <dbReference type="NCBI Taxonomy" id="103827"/>
    <lineage>
        <taxon>Eukaryota</taxon>
        <taxon>Metazoa</taxon>
        <taxon>Ecdysozoa</taxon>
        <taxon>Nematoda</taxon>
        <taxon>Chromadorea</taxon>
        <taxon>Rhabditida</taxon>
        <taxon>Spirurina</taxon>
        <taxon>Spiruromorpha</taxon>
        <taxon>Thelazioidea</taxon>
        <taxon>Thelaziidae</taxon>
        <taxon>Thelazia</taxon>
    </lineage>
</organism>
<reference evidence="5" key="1">
    <citation type="submission" date="2016-04" db="UniProtKB">
        <authorList>
            <consortium name="WormBaseParasite"/>
        </authorList>
    </citation>
    <scope>IDENTIFICATION</scope>
</reference>
<evidence type="ECO:0000313" key="4">
    <source>
        <dbReference type="Proteomes" id="UP000276776"/>
    </source>
</evidence>
<feature type="region of interest" description="Disordered" evidence="1">
    <location>
        <begin position="1"/>
        <end position="36"/>
    </location>
</feature>
<evidence type="ECO:0000256" key="1">
    <source>
        <dbReference type="SAM" id="MobiDB-lite"/>
    </source>
</evidence>
<keyword evidence="2" id="KW-0812">Transmembrane</keyword>
<evidence type="ECO:0000313" key="3">
    <source>
        <dbReference type="EMBL" id="VDM97685.1"/>
    </source>
</evidence>
<gene>
    <name evidence="3" type="ORF">TCLT_LOCUS1970</name>
</gene>
<sequence>MNSTVSNRENTLYIEDDKGESEGIEEMGETESVTTSEGEQILVGDSKWKMNSVWKRMTTLPTENENETVRKRIDKVTIGLVFGISLLVFLIIIVNCFTLRLYLRETRDDRLFRNAMPEALSDSKSYRHRSGGSCLQKTRQYDDESIWNTNSTSIELGHTI</sequence>
<dbReference type="OrthoDB" id="10559392at2759"/>
<protein>
    <submittedName>
        <fullName evidence="3 5">Uncharacterized protein</fullName>
    </submittedName>
</protein>
<evidence type="ECO:0000313" key="5">
    <source>
        <dbReference type="WBParaSite" id="TCLT_0000196901-mRNA-1"/>
    </source>
</evidence>
<feature type="compositionally biased region" description="Polar residues" evidence="1">
    <location>
        <begin position="1"/>
        <end position="10"/>
    </location>
</feature>
<keyword evidence="4" id="KW-1185">Reference proteome</keyword>
<keyword evidence="2" id="KW-0472">Membrane</keyword>
<dbReference type="EMBL" id="UYYF01000322">
    <property type="protein sequence ID" value="VDM97685.1"/>
    <property type="molecule type" value="Genomic_DNA"/>
</dbReference>
<reference evidence="3 4" key="2">
    <citation type="submission" date="2018-11" db="EMBL/GenBank/DDBJ databases">
        <authorList>
            <consortium name="Pathogen Informatics"/>
        </authorList>
    </citation>
    <scope>NUCLEOTIDE SEQUENCE [LARGE SCALE GENOMIC DNA]</scope>
</reference>
<feature type="transmembrane region" description="Helical" evidence="2">
    <location>
        <begin position="78"/>
        <end position="103"/>
    </location>
</feature>
<accession>A0A0N5CP37</accession>
<evidence type="ECO:0000256" key="2">
    <source>
        <dbReference type="SAM" id="Phobius"/>
    </source>
</evidence>